<dbReference type="Pfam" id="PF02645">
    <property type="entry name" value="DegV"/>
    <property type="match status" value="1"/>
</dbReference>
<dbReference type="InterPro" id="IPR050270">
    <property type="entry name" value="DegV_domain_contain"/>
</dbReference>
<dbReference type="PANTHER" id="PTHR33434:SF2">
    <property type="entry name" value="FATTY ACID-BINDING PROTEIN TM_1468"/>
    <property type="match status" value="1"/>
</dbReference>
<evidence type="ECO:0000256" key="1">
    <source>
        <dbReference type="ARBA" id="ARBA00023121"/>
    </source>
</evidence>
<dbReference type="Proteomes" id="UP001442364">
    <property type="component" value="Unassembled WGS sequence"/>
</dbReference>
<dbReference type="PROSITE" id="PS51482">
    <property type="entry name" value="DEGV"/>
    <property type="match status" value="1"/>
</dbReference>
<gene>
    <name evidence="2" type="ORF">WMO14_04245</name>
</gene>
<dbReference type="Gene3D" id="3.30.1180.10">
    <property type="match status" value="1"/>
</dbReference>
<dbReference type="PANTHER" id="PTHR33434">
    <property type="entry name" value="DEGV DOMAIN-CONTAINING PROTEIN DR_1986-RELATED"/>
    <property type="match status" value="1"/>
</dbReference>
<comment type="caution">
    <text evidence="2">The sequence shown here is derived from an EMBL/GenBank/DDBJ whole genome shotgun (WGS) entry which is preliminary data.</text>
</comment>
<sequence>MNSASKITIITDSASDMPGNLHNQVTVLPMTISFGDEQFEDGVTLSADEFYMKLIESDTLPKTSQVSPFAFTSAYETALTHSDAVIVITLSSKLSGTYQSACIAAGDYESEHAGSQGKIYIIDSENVTVGEQILIEYALKLINDGLSATAIADELNSAKKRIRLVALLDTLEYLKKGGRISSSAAFLGNVLKIKPVIAIDNGEVAILGKARGSKQGNNFLIEQVNTYGGIDYSMPVLLGYTGCSTELIDKYIKDSSSLWENKIPVPARIKVGATIGTHIGPGGITVAFFSTK</sequence>
<dbReference type="NCBIfam" id="TIGR00762">
    <property type="entry name" value="DegV"/>
    <property type="match status" value="1"/>
</dbReference>
<dbReference type="SUPFAM" id="SSF82549">
    <property type="entry name" value="DAK1/DegV-like"/>
    <property type="match status" value="1"/>
</dbReference>
<protein>
    <submittedName>
        <fullName evidence="2">DegV family protein</fullName>
    </submittedName>
</protein>
<dbReference type="RefSeq" id="WP_055174047.1">
    <property type="nucleotide sequence ID" value="NZ_DAWCMB010000284.1"/>
</dbReference>
<dbReference type="EMBL" id="JBBMER010000002">
    <property type="protein sequence ID" value="MEQ2379097.1"/>
    <property type="molecule type" value="Genomic_DNA"/>
</dbReference>
<reference evidence="2 3" key="1">
    <citation type="submission" date="2024-03" db="EMBL/GenBank/DDBJ databases">
        <title>Human intestinal bacterial collection.</title>
        <authorList>
            <person name="Pauvert C."/>
            <person name="Hitch T.C.A."/>
            <person name="Clavel T."/>
        </authorList>
    </citation>
    <scope>NUCLEOTIDE SEQUENCE [LARGE SCALE GENOMIC DNA]</scope>
    <source>
        <strain evidence="2 3">CLA-AA-H255</strain>
    </source>
</reference>
<proteinExistence type="predicted"/>
<organism evidence="2 3">
    <name type="scientific">[Lactobacillus] rogosae</name>
    <dbReference type="NCBI Taxonomy" id="706562"/>
    <lineage>
        <taxon>Bacteria</taxon>
        <taxon>Bacillati</taxon>
        <taxon>Bacillota</taxon>
        <taxon>Clostridia</taxon>
        <taxon>Lachnospirales</taxon>
        <taxon>Lachnospiraceae</taxon>
        <taxon>Lachnospira</taxon>
    </lineage>
</organism>
<evidence type="ECO:0000313" key="3">
    <source>
        <dbReference type="Proteomes" id="UP001442364"/>
    </source>
</evidence>
<evidence type="ECO:0000313" key="2">
    <source>
        <dbReference type="EMBL" id="MEQ2379097.1"/>
    </source>
</evidence>
<keyword evidence="3" id="KW-1185">Reference proteome</keyword>
<dbReference type="InterPro" id="IPR043168">
    <property type="entry name" value="DegV_C"/>
</dbReference>
<name>A0ABV1BTM4_9FIRM</name>
<dbReference type="Gene3D" id="3.40.50.10170">
    <property type="match status" value="1"/>
</dbReference>
<dbReference type="InterPro" id="IPR003797">
    <property type="entry name" value="DegV"/>
</dbReference>
<keyword evidence="1" id="KW-0446">Lipid-binding</keyword>
<accession>A0ABV1BTM4</accession>